<dbReference type="Gene3D" id="3.40.570.10">
    <property type="entry name" value="Extracellular Endonuclease, subunit A"/>
    <property type="match status" value="1"/>
</dbReference>
<feature type="region of interest" description="Disordered" evidence="1">
    <location>
        <begin position="126"/>
        <end position="156"/>
    </location>
</feature>
<evidence type="ECO:0000256" key="1">
    <source>
        <dbReference type="SAM" id="MobiDB-lite"/>
    </source>
</evidence>
<dbReference type="Proteomes" id="UP000247476">
    <property type="component" value="Unassembled WGS sequence"/>
</dbReference>
<proteinExistence type="predicted"/>
<name>A0A2V5KRJ7_9BACL</name>
<reference evidence="2 3" key="1">
    <citation type="submission" date="2018-05" db="EMBL/GenBank/DDBJ databases">
        <title>Paenibacillus flagellatus sp. nov., isolated from selenium mineral soil.</title>
        <authorList>
            <person name="Dai X."/>
        </authorList>
    </citation>
    <scope>NUCLEOTIDE SEQUENCE [LARGE SCALE GENOMIC DNA]</scope>
    <source>
        <strain evidence="2 3">DXL2</strain>
    </source>
</reference>
<organism evidence="2 3">
    <name type="scientific">Paenibacillus flagellatus</name>
    <dbReference type="NCBI Taxonomy" id="2211139"/>
    <lineage>
        <taxon>Bacteria</taxon>
        <taxon>Bacillati</taxon>
        <taxon>Bacillota</taxon>
        <taxon>Bacilli</taxon>
        <taxon>Bacillales</taxon>
        <taxon>Paenibacillaceae</taxon>
        <taxon>Paenibacillus</taxon>
    </lineage>
</organism>
<dbReference type="RefSeq" id="WP_110842608.1">
    <property type="nucleotide sequence ID" value="NZ_QJVJ01000012.1"/>
</dbReference>
<sequence>MSRQSAPSAKQPKEASAGKSPERKEDASAIAESPPGLYAPSPATVGYLQRSIGNRAVGSLLRDRQAPGRPGARIQRNMLKYDEIPDPNTHHRWVPFRTGVGRGAAVDGSPTSPWTTAITWQNASRDEGTEMTANPLGPDHPLGSKPGTSGKWVDKRKAQEKRAGNKTDYVAGHLLNENLGGPGNDVRNLAAIPKAANTQHLEKAEDKIKSIVNDHHGWVYYKVWTDQLRDNAAQHKPYYTSAIHCEWHQLDPNTKTAVPGTDGKVDIDIPPPSYYKGGSTGLRNVPALSGAGVNRSDRDGAAAWTHVARKEVVLTNTDDLSSAAAVMKPIQAVLDKMGLSDYLLDVNDADLKKSLTSITKATALSTEEKDANDVIERELDVLKDLETKLQLADYGFPAELGQALQNAPQERKKRFETVMAETDKLYKLIYQASEAATLMNDVKEAWEQEEAPRVRVEQMCIQLINAALELKKQRDQSMSASIPHANASLGFHGLSSVDTSLSFTDQLKAVQQTEVVNPIEMDEVEEMWAPMSPYRTEMAEEQVVQELPDYVPRGNKTAQQSIRANQKKLNSSSFLKSMKKHGLAYSRMKPHEYDRRLIDLIRKRKNPEDFRGAIGGLVLQIGAEITVILLKYVEARSKQDEDAQEEAKELIRRSYPGNGRKYKIAYEELSRV</sequence>
<dbReference type="InterPro" id="IPR044929">
    <property type="entry name" value="DNA/RNA_non-sp_Endonuclease_sf"/>
</dbReference>
<protein>
    <submittedName>
        <fullName evidence="2">Uncharacterized protein</fullName>
    </submittedName>
</protein>
<comment type="caution">
    <text evidence="2">The sequence shown here is derived from an EMBL/GenBank/DDBJ whole genome shotgun (WGS) entry which is preliminary data.</text>
</comment>
<dbReference type="OrthoDB" id="9783680at2"/>
<dbReference type="AlphaFoldDB" id="A0A2V5KRJ7"/>
<evidence type="ECO:0000313" key="2">
    <source>
        <dbReference type="EMBL" id="PYI51486.1"/>
    </source>
</evidence>
<dbReference type="EMBL" id="QJVJ01000012">
    <property type="protein sequence ID" value="PYI51486.1"/>
    <property type="molecule type" value="Genomic_DNA"/>
</dbReference>
<gene>
    <name evidence="2" type="ORF">DLM86_23965</name>
</gene>
<keyword evidence="3" id="KW-1185">Reference proteome</keyword>
<accession>A0A2V5KRJ7</accession>
<evidence type="ECO:0000313" key="3">
    <source>
        <dbReference type="Proteomes" id="UP000247476"/>
    </source>
</evidence>
<feature type="region of interest" description="Disordered" evidence="1">
    <location>
        <begin position="1"/>
        <end position="42"/>
    </location>
</feature>